<keyword evidence="6" id="KW-0677">Repeat</keyword>
<dbReference type="SUPFAM" id="SSF56024">
    <property type="entry name" value="Phospholipase D/nuclease"/>
    <property type="match status" value="2"/>
</dbReference>
<keyword evidence="7 13" id="KW-1133">Transmembrane helix</keyword>
<comment type="subcellular location">
    <subcellularLocation>
        <location evidence="1">Cell membrane</location>
        <topology evidence="1">Multi-pass membrane protein</topology>
    </subcellularLocation>
</comment>
<keyword evidence="16" id="KW-1185">Reference proteome</keyword>
<evidence type="ECO:0000256" key="3">
    <source>
        <dbReference type="ARBA" id="ARBA00022516"/>
    </source>
</evidence>
<evidence type="ECO:0000256" key="9">
    <source>
        <dbReference type="ARBA" id="ARBA00023136"/>
    </source>
</evidence>
<feature type="transmembrane region" description="Helical" evidence="13">
    <location>
        <begin position="40"/>
        <end position="61"/>
    </location>
</feature>
<proteinExistence type="predicted"/>
<evidence type="ECO:0000256" key="1">
    <source>
        <dbReference type="ARBA" id="ARBA00004651"/>
    </source>
</evidence>
<dbReference type="InterPro" id="IPR027379">
    <property type="entry name" value="CLS_N"/>
</dbReference>
<feature type="transmembrane region" description="Helical" evidence="13">
    <location>
        <begin position="12"/>
        <end position="34"/>
    </location>
</feature>
<keyword evidence="8" id="KW-0443">Lipid metabolism</keyword>
<dbReference type="Proteomes" id="UP000474676">
    <property type="component" value="Unassembled WGS sequence"/>
</dbReference>
<organism evidence="15 16">
    <name type="scientific">Hornefia butyriciproducens</name>
    <dbReference type="NCBI Taxonomy" id="2652293"/>
    <lineage>
        <taxon>Bacteria</taxon>
        <taxon>Bacillati</taxon>
        <taxon>Bacillota</taxon>
        <taxon>Clostridia</taxon>
        <taxon>Peptostreptococcales</taxon>
        <taxon>Anaerovoracaceae</taxon>
        <taxon>Hornefia</taxon>
    </lineage>
</organism>
<evidence type="ECO:0000256" key="12">
    <source>
        <dbReference type="NCBIfam" id="TIGR04265"/>
    </source>
</evidence>
<keyword evidence="9 13" id="KW-0472">Membrane</keyword>
<evidence type="ECO:0000256" key="2">
    <source>
        <dbReference type="ARBA" id="ARBA00022475"/>
    </source>
</evidence>
<keyword evidence="11" id="KW-1208">Phospholipid metabolism</keyword>
<dbReference type="CDD" id="cd09154">
    <property type="entry name" value="PLDc_SMU_988_like_1"/>
    <property type="match status" value="1"/>
</dbReference>
<evidence type="ECO:0000256" key="4">
    <source>
        <dbReference type="ARBA" id="ARBA00022679"/>
    </source>
</evidence>
<keyword evidence="10" id="KW-0594">Phospholipid biosynthesis</keyword>
<dbReference type="EMBL" id="VUMZ01000009">
    <property type="protein sequence ID" value="MST52515.1"/>
    <property type="molecule type" value="Genomic_DNA"/>
</dbReference>
<dbReference type="PANTHER" id="PTHR21248">
    <property type="entry name" value="CARDIOLIPIN SYNTHASE"/>
    <property type="match status" value="1"/>
</dbReference>
<dbReference type="PANTHER" id="PTHR21248:SF22">
    <property type="entry name" value="PHOSPHOLIPASE D"/>
    <property type="match status" value="1"/>
</dbReference>
<dbReference type="Pfam" id="PF13396">
    <property type="entry name" value="PLDc_N"/>
    <property type="match status" value="1"/>
</dbReference>
<dbReference type="GO" id="GO:0008808">
    <property type="term" value="F:cardiolipin synthase activity"/>
    <property type="evidence" value="ECO:0007669"/>
    <property type="project" value="UniProtKB-UniRule"/>
</dbReference>
<feature type="transmembrane region" description="Helical" evidence="13">
    <location>
        <begin position="70"/>
        <end position="90"/>
    </location>
</feature>
<accession>A0A6L5Y7N7</accession>
<dbReference type="PROSITE" id="PS50035">
    <property type="entry name" value="PLD"/>
    <property type="match status" value="2"/>
</dbReference>
<dbReference type="NCBIfam" id="TIGR04265">
    <property type="entry name" value="bac_cardiolipin"/>
    <property type="match status" value="1"/>
</dbReference>
<dbReference type="GeneID" id="303115535"/>
<evidence type="ECO:0000256" key="13">
    <source>
        <dbReference type="SAM" id="Phobius"/>
    </source>
</evidence>
<keyword evidence="3" id="KW-0444">Lipid biosynthesis</keyword>
<evidence type="ECO:0000313" key="16">
    <source>
        <dbReference type="Proteomes" id="UP000474676"/>
    </source>
</evidence>
<dbReference type="GO" id="GO:0032049">
    <property type="term" value="P:cardiolipin biosynthetic process"/>
    <property type="evidence" value="ECO:0007669"/>
    <property type="project" value="UniProtKB-UniRule"/>
</dbReference>
<name>A0A6L5Y7N7_9FIRM</name>
<dbReference type="InterPro" id="IPR022924">
    <property type="entry name" value="Cardiolipin_synthase"/>
</dbReference>
<dbReference type="AlphaFoldDB" id="A0A6L5Y7N7"/>
<dbReference type="Gene3D" id="3.30.870.10">
    <property type="entry name" value="Endonuclease Chain A"/>
    <property type="match status" value="2"/>
</dbReference>
<keyword evidence="4" id="KW-0808">Transferase</keyword>
<protein>
    <recommendedName>
        <fullName evidence="12">Cardiolipin synthase</fullName>
        <ecNumber evidence="12">2.7.8.-</ecNumber>
    </recommendedName>
</protein>
<sequence length="512" mass="59455">MRTAFAKGFNKIFNRLTITVAIIIVQCVYLAILFFQLTQYASWIEIGFRVLSVFVAVYIIWRDYNPAYKIGWIVLIAILPAMGAVLYLLFGNKRPSRSLKRRLYPLEKLHREDLKQEENIRMTGIDERLQRTVEYVAEKGPYPAWLHTATRYYEVGDKLFDDMLEDLKKAEHYIFLEYFIIERGRLWDQIFAILKEKAAEGLDVRVIYDDIGSINKLPRHFIRELTASGIRVQAFNPMRPFVSLVYNNRDHRKICVIDGYIGYNGGANIADEYANIIVRFGHWKDSGVRLFGEAVWNYTVMFLNMWNAFRPEDVEYDLFRPHVWHPEEFSSDGIVQPFSDTPLDDENLGENVYLEIVNQARDYVFIYTPYLVPDNEMITALTLAAKRGVDVRLVTPGIPDKRMIYDLTRSHYKTLLEAGVRIYEYTPGFIHAKSFVSDDRIACVGTINIDYRSLYLHFECGTLLIDNSSIMDLRSDAITTFGRSHEITPDNMKTHFFGMLVAALLRVISPVL</sequence>
<evidence type="ECO:0000256" key="8">
    <source>
        <dbReference type="ARBA" id="ARBA00023098"/>
    </source>
</evidence>
<gene>
    <name evidence="15" type="primary">cls</name>
    <name evidence="15" type="ORF">FYJ64_09380</name>
</gene>
<evidence type="ECO:0000256" key="5">
    <source>
        <dbReference type="ARBA" id="ARBA00022692"/>
    </source>
</evidence>
<dbReference type="CDD" id="cd09160">
    <property type="entry name" value="PLDc_SMU_988_like_2"/>
    <property type="match status" value="1"/>
</dbReference>
<evidence type="ECO:0000256" key="6">
    <source>
        <dbReference type="ARBA" id="ARBA00022737"/>
    </source>
</evidence>
<dbReference type="Pfam" id="PF13091">
    <property type="entry name" value="PLDc_2"/>
    <property type="match status" value="2"/>
</dbReference>
<dbReference type="RefSeq" id="WP_154574904.1">
    <property type="nucleotide sequence ID" value="NZ_JAXFGS010000030.1"/>
</dbReference>
<dbReference type="EC" id="2.7.8.-" evidence="12"/>
<evidence type="ECO:0000256" key="11">
    <source>
        <dbReference type="ARBA" id="ARBA00023264"/>
    </source>
</evidence>
<evidence type="ECO:0000256" key="10">
    <source>
        <dbReference type="ARBA" id="ARBA00023209"/>
    </source>
</evidence>
<comment type="caution">
    <text evidence="15">The sequence shown here is derived from an EMBL/GenBank/DDBJ whole genome shotgun (WGS) entry which is preliminary data.</text>
</comment>
<dbReference type="InterPro" id="IPR001736">
    <property type="entry name" value="PLipase_D/transphosphatidylase"/>
</dbReference>
<evidence type="ECO:0000256" key="7">
    <source>
        <dbReference type="ARBA" id="ARBA00022989"/>
    </source>
</evidence>
<dbReference type="InterPro" id="IPR025202">
    <property type="entry name" value="PLD-like_dom"/>
</dbReference>
<feature type="domain" description="PLD phosphodiesterase" evidence="14">
    <location>
        <begin position="246"/>
        <end position="273"/>
    </location>
</feature>
<dbReference type="GO" id="GO:0005886">
    <property type="term" value="C:plasma membrane"/>
    <property type="evidence" value="ECO:0007669"/>
    <property type="project" value="UniProtKB-SubCell"/>
</dbReference>
<reference evidence="15 16" key="1">
    <citation type="submission" date="2019-08" db="EMBL/GenBank/DDBJ databases">
        <title>In-depth cultivation of the pig gut microbiome towards novel bacterial diversity and tailored functional studies.</title>
        <authorList>
            <person name="Wylensek D."/>
            <person name="Hitch T.C.A."/>
            <person name="Clavel T."/>
        </authorList>
    </citation>
    <scope>NUCLEOTIDE SEQUENCE [LARGE SCALE GENOMIC DNA]</scope>
    <source>
        <strain evidence="15 16">WCA-MUC-591-APC-3H</strain>
    </source>
</reference>
<evidence type="ECO:0000313" key="15">
    <source>
        <dbReference type="EMBL" id="MST52515.1"/>
    </source>
</evidence>
<feature type="domain" description="PLD phosphodiesterase" evidence="14">
    <location>
        <begin position="426"/>
        <end position="453"/>
    </location>
</feature>
<keyword evidence="2" id="KW-1003">Cell membrane</keyword>
<keyword evidence="5 13" id="KW-0812">Transmembrane</keyword>
<evidence type="ECO:0000259" key="14">
    <source>
        <dbReference type="PROSITE" id="PS50035"/>
    </source>
</evidence>
<dbReference type="SMART" id="SM00155">
    <property type="entry name" value="PLDc"/>
    <property type="match status" value="2"/>
</dbReference>